<dbReference type="GO" id="GO:0005886">
    <property type="term" value="C:plasma membrane"/>
    <property type="evidence" value="ECO:0007669"/>
    <property type="project" value="UniProtKB-SubCell"/>
</dbReference>
<sequence length="213" mass="22866">MSTRAFRAYDRVVVVFPVNDQTVDLPACLRAVLTAALCTPISVTVVVVLDATDEDSARLAGHYGRDVHFVTIDARNSGTARAVGFGYGRSLSGDDRCWYATVDATRRVNPGWLIHQLEVGADMVLGAVHSTDRCDHIADMGCSGRAYWRVGGFRTMPSGEDVDLAERFEAAGLSIHRDTDLSVIGSARNRTRTSQGIGQYLAALGRSAAGDCA</sequence>
<keyword evidence="4 6" id="KW-0808">Transferase</keyword>
<dbReference type="STRING" id="243061.AWC25_25625"/>
<comment type="subcellular location">
    <subcellularLocation>
        <location evidence="1">Cell membrane</location>
    </subcellularLocation>
</comment>
<dbReference type="Proteomes" id="UP000094224">
    <property type="component" value="Unassembled WGS sequence"/>
</dbReference>
<comment type="caution">
    <text evidence="6">The sequence shown here is derived from an EMBL/GenBank/DDBJ whole genome shotgun (WGS) entry which is preliminary data.</text>
</comment>
<organism evidence="6 7">
    <name type="scientific">Mycobacterium sherrisii</name>
    <dbReference type="NCBI Taxonomy" id="243061"/>
    <lineage>
        <taxon>Bacteria</taxon>
        <taxon>Bacillati</taxon>
        <taxon>Actinomycetota</taxon>
        <taxon>Actinomycetes</taxon>
        <taxon>Mycobacteriales</taxon>
        <taxon>Mycobacteriaceae</taxon>
        <taxon>Mycobacterium</taxon>
        <taxon>Mycobacterium simiae complex</taxon>
    </lineage>
</organism>
<dbReference type="RefSeq" id="WP_069400233.1">
    <property type="nucleotide sequence ID" value="NZ_JAYWKZ010000019.1"/>
</dbReference>
<evidence type="ECO:0000256" key="2">
    <source>
        <dbReference type="ARBA" id="ARBA00022475"/>
    </source>
</evidence>
<protein>
    <submittedName>
        <fullName evidence="6">Glycosyl transferase</fullName>
    </submittedName>
</protein>
<dbReference type="PANTHER" id="PTHR43646:SF2">
    <property type="entry name" value="GLYCOSYLTRANSFERASE 2-LIKE DOMAIN-CONTAINING PROTEIN"/>
    <property type="match status" value="1"/>
</dbReference>
<dbReference type="InterPro" id="IPR029044">
    <property type="entry name" value="Nucleotide-diphossugar_trans"/>
</dbReference>
<evidence type="ECO:0000313" key="6">
    <source>
        <dbReference type="EMBL" id="ODR06819.1"/>
    </source>
</evidence>
<evidence type="ECO:0000256" key="1">
    <source>
        <dbReference type="ARBA" id="ARBA00004236"/>
    </source>
</evidence>
<dbReference type="GO" id="GO:0016757">
    <property type="term" value="F:glycosyltransferase activity"/>
    <property type="evidence" value="ECO:0007669"/>
    <property type="project" value="UniProtKB-KW"/>
</dbReference>
<keyword evidence="7" id="KW-1185">Reference proteome</keyword>
<evidence type="ECO:0000256" key="3">
    <source>
        <dbReference type="ARBA" id="ARBA00022676"/>
    </source>
</evidence>
<dbReference type="AlphaFoldDB" id="A0A1E3SXJ4"/>
<keyword evidence="5" id="KW-0472">Membrane</keyword>
<dbReference type="PANTHER" id="PTHR43646">
    <property type="entry name" value="GLYCOSYLTRANSFERASE"/>
    <property type="match status" value="1"/>
</dbReference>
<gene>
    <name evidence="6" type="ORF">BHQ21_10470</name>
</gene>
<dbReference type="EMBL" id="MIHC01000015">
    <property type="protein sequence ID" value="ODR06819.1"/>
    <property type="molecule type" value="Genomic_DNA"/>
</dbReference>
<name>A0A1E3SXJ4_9MYCO</name>
<proteinExistence type="predicted"/>
<evidence type="ECO:0000256" key="5">
    <source>
        <dbReference type="ARBA" id="ARBA00023136"/>
    </source>
</evidence>
<evidence type="ECO:0000313" key="7">
    <source>
        <dbReference type="Proteomes" id="UP000094224"/>
    </source>
</evidence>
<evidence type="ECO:0000256" key="4">
    <source>
        <dbReference type="ARBA" id="ARBA00022679"/>
    </source>
</evidence>
<keyword evidence="2" id="KW-1003">Cell membrane</keyword>
<dbReference type="SUPFAM" id="SSF53448">
    <property type="entry name" value="Nucleotide-diphospho-sugar transferases"/>
    <property type="match status" value="1"/>
</dbReference>
<accession>A0A1E3SXJ4</accession>
<keyword evidence="3" id="KW-0328">Glycosyltransferase</keyword>
<reference evidence="7" key="1">
    <citation type="submission" date="2016-09" db="EMBL/GenBank/DDBJ databases">
        <authorList>
            <person name="Greninger A.L."/>
            <person name="Jerome K.R."/>
            <person name="Mcnair B."/>
            <person name="Wallis C."/>
            <person name="Fang F."/>
        </authorList>
    </citation>
    <scope>NUCLEOTIDE SEQUENCE [LARGE SCALE GENOMIC DNA]</scope>
    <source>
        <strain evidence="7">BC1_M4</strain>
    </source>
</reference>
<dbReference type="Gene3D" id="3.90.550.10">
    <property type="entry name" value="Spore Coat Polysaccharide Biosynthesis Protein SpsA, Chain A"/>
    <property type="match status" value="1"/>
</dbReference>